<evidence type="ECO:0000313" key="2">
    <source>
        <dbReference type="EMBL" id="GFS92317.1"/>
    </source>
</evidence>
<gene>
    <name evidence="2" type="ORF">NPIL_81521</name>
</gene>
<evidence type="ECO:0000256" key="1">
    <source>
        <dbReference type="SAM" id="MobiDB-lite"/>
    </source>
</evidence>
<evidence type="ECO:0000313" key="3">
    <source>
        <dbReference type="Proteomes" id="UP000887013"/>
    </source>
</evidence>
<keyword evidence="3" id="KW-1185">Reference proteome</keyword>
<protein>
    <submittedName>
        <fullName evidence="2">Uncharacterized protein</fullName>
    </submittedName>
</protein>
<organism evidence="2 3">
    <name type="scientific">Nephila pilipes</name>
    <name type="common">Giant wood spider</name>
    <name type="synonym">Nephila maculata</name>
    <dbReference type="NCBI Taxonomy" id="299642"/>
    <lineage>
        <taxon>Eukaryota</taxon>
        <taxon>Metazoa</taxon>
        <taxon>Ecdysozoa</taxon>
        <taxon>Arthropoda</taxon>
        <taxon>Chelicerata</taxon>
        <taxon>Arachnida</taxon>
        <taxon>Araneae</taxon>
        <taxon>Araneomorphae</taxon>
        <taxon>Entelegynae</taxon>
        <taxon>Araneoidea</taxon>
        <taxon>Nephilidae</taxon>
        <taxon>Nephila</taxon>
    </lineage>
</organism>
<comment type="caution">
    <text evidence="2">The sequence shown here is derived from an EMBL/GenBank/DDBJ whole genome shotgun (WGS) entry which is preliminary data.</text>
</comment>
<dbReference type="AlphaFoldDB" id="A0A8X6N3Z3"/>
<reference evidence="2" key="1">
    <citation type="submission" date="2020-08" db="EMBL/GenBank/DDBJ databases">
        <title>Multicomponent nature underlies the extraordinary mechanical properties of spider dragline silk.</title>
        <authorList>
            <person name="Kono N."/>
            <person name="Nakamura H."/>
            <person name="Mori M."/>
            <person name="Yoshida Y."/>
            <person name="Ohtoshi R."/>
            <person name="Malay A.D."/>
            <person name="Moran D.A.P."/>
            <person name="Tomita M."/>
            <person name="Numata K."/>
            <person name="Arakawa K."/>
        </authorList>
    </citation>
    <scope>NUCLEOTIDE SEQUENCE</scope>
</reference>
<dbReference type="Proteomes" id="UP000887013">
    <property type="component" value="Unassembled WGS sequence"/>
</dbReference>
<dbReference type="EMBL" id="BMAW01005061">
    <property type="protein sequence ID" value="GFS92317.1"/>
    <property type="molecule type" value="Genomic_DNA"/>
</dbReference>
<proteinExistence type="predicted"/>
<sequence length="81" mass="9137">MTLDQNVHSERETSLHHHSVSPKSNTYLRKCRIVPKVILVPDNRPSIVKLFVEMGLAHDDNVIALISSIMRCFCAILVQVA</sequence>
<name>A0A8X6N3Z3_NEPPI</name>
<feature type="region of interest" description="Disordered" evidence="1">
    <location>
        <begin position="1"/>
        <end position="23"/>
    </location>
</feature>
<accession>A0A8X6N3Z3</accession>